<feature type="transmembrane region" description="Helical" evidence="8">
    <location>
        <begin position="248"/>
        <end position="274"/>
    </location>
</feature>
<feature type="transmembrane region" description="Helical" evidence="8">
    <location>
        <begin position="130"/>
        <end position="148"/>
    </location>
</feature>
<feature type="transmembrane region" description="Helical" evidence="8">
    <location>
        <begin position="20"/>
        <end position="41"/>
    </location>
</feature>
<dbReference type="Pfam" id="PF01032">
    <property type="entry name" value="FecCD"/>
    <property type="match status" value="1"/>
</dbReference>
<dbReference type="GO" id="GO:0033214">
    <property type="term" value="P:siderophore-iron import into cell"/>
    <property type="evidence" value="ECO:0007669"/>
    <property type="project" value="TreeGrafter"/>
</dbReference>
<keyword evidence="6 8" id="KW-1133">Transmembrane helix</keyword>
<dbReference type="EMBL" id="FNNP01000002">
    <property type="protein sequence ID" value="SDW97827.1"/>
    <property type="molecule type" value="Genomic_DNA"/>
</dbReference>
<dbReference type="STRING" id="985054.SAMN05444358_10297"/>
<evidence type="ECO:0000256" key="5">
    <source>
        <dbReference type="ARBA" id="ARBA00022692"/>
    </source>
</evidence>
<evidence type="ECO:0000256" key="4">
    <source>
        <dbReference type="ARBA" id="ARBA00022475"/>
    </source>
</evidence>
<accession>A0A1H2XY70</accession>
<sequence>MTAHTASVPSEHPGTDARGRWLGASVLGLIVLSMFALRFGVRPTGWGQIWSAFTAFQPLNPEHIVIREIRLPRLIGAILAGSSLGMAGALMQGMTRNPLADPGLLGVNAGASMGVVVCILIFGMTDPADFVWIALGGGLVAALLVYLLGGGNQANPARLILAGAAVSALFLALSRSLLLVSQQTLDVYRFWVLGGFDGIEFSTILTLLPFIAFGLALAIPGSLVLNALMLGEDMARGLGVRVGLAQGLIGLAIVILCGATVSMAGPIAFVGLIVPHLARRIGGSDMRWMLFFSAGIGALLMVAADLLGRLPLFGGNMQAGVMAALIGGPVLIWLVRRNGVSKL</sequence>
<dbReference type="AlphaFoldDB" id="A0A1H2XY70"/>
<keyword evidence="7 8" id="KW-0472">Membrane</keyword>
<keyword evidence="3" id="KW-0813">Transport</keyword>
<evidence type="ECO:0000256" key="2">
    <source>
        <dbReference type="ARBA" id="ARBA00007935"/>
    </source>
</evidence>
<evidence type="ECO:0000313" key="9">
    <source>
        <dbReference type="EMBL" id="SDW97827.1"/>
    </source>
</evidence>
<keyword evidence="10" id="KW-1185">Reference proteome</keyword>
<name>A0A1H2XY70_9RHOB</name>
<dbReference type="OrthoDB" id="9811975at2"/>
<dbReference type="PANTHER" id="PTHR30472">
    <property type="entry name" value="FERRIC ENTEROBACTIN TRANSPORT SYSTEM PERMEASE PROTEIN"/>
    <property type="match status" value="1"/>
</dbReference>
<dbReference type="GO" id="GO:0022857">
    <property type="term" value="F:transmembrane transporter activity"/>
    <property type="evidence" value="ECO:0007669"/>
    <property type="project" value="InterPro"/>
</dbReference>
<evidence type="ECO:0000256" key="7">
    <source>
        <dbReference type="ARBA" id="ARBA00023136"/>
    </source>
</evidence>
<organism evidence="9 10">
    <name type="scientific">Ruegeria halocynthiae</name>
    <dbReference type="NCBI Taxonomy" id="985054"/>
    <lineage>
        <taxon>Bacteria</taxon>
        <taxon>Pseudomonadati</taxon>
        <taxon>Pseudomonadota</taxon>
        <taxon>Alphaproteobacteria</taxon>
        <taxon>Rhodobacterales</taxon>
        <taxon>Roseobacteraceae</taxon>
        <taxon>Ruegeria</taxon>
    </lineage>
</organism>
<dbReference type="PANTHER" id="PTHR30472:SF1">
    <property type="entry name" value="FE(3+) DICITRATE TRANSPORT SYSTEM PERMEASE PROTEIN FECC-RELATED"/>
    <property type="match status" value="1"/>
</dbReference>
<evidence type="ECO:0000256" key="1">
    <source>
        <dbReference type="ARBA" id="ARBA00004651"/>
    </source>
</evidence>
<keyword evidence="5 8" id="KW-0812">Transmembrane</keyword>
<feature type="transmembrane region" description="Helical" evidence="8">
    <location>
        <begin position="201"/>
        <end position="228"/>
    </location>
</feature>
<dbReference type="InterPro" id="IPR000522">
    <property type="entry name" value="ABC_transptr_permease_BtuC"/>
</dbReference>
<feature type="transmembrane region" description="Helical" evidence="8">
    <location>
        <begin position="286"/>
        <end position="304"/>
    </location>
</feature>
<evidence type="ECO:0000313" key="10">
    <source>
        <dbReference type="Proteomes" id="UP000183400"/>
    </source>
</evidence>
<evidence type="ECO:0000256" key="8">
    <source>
        <dbReference type="SAM" id="Phobius"/>
    </source>
</evidence>
<dbReference type="RefSeq" id="WP_074736631.1">
    <property type="nucleotide sequence ID" value="NZ_FNNP01000002.1"/>
</dbReference>
<keyword evidence="4" id="KW-1003">Cell membrane</keyword>
<dbReference type="CDD" id="cd06550">
    <property type="entry name" value="TM_ABC_iron-siderophores_like"/>
    <property type="match status" value="1"/>
</dbReference>
<evidence type="ECO:0000256" key="6">
    <source>
        <dbReference type="ARBA" id="ARBA00022989"/>
    </source>
</evidence>
<dbReference type="Gene3D" id="1.10.3470.10">
    <property type="entry name" value="ABC transporter involved in vitamin B12 uptake, BtuC"/>
    <property type="match status" value="1"/>
</dbReference>
<dbReference type="FunFam" id="1.10.3470.10:FF:000001">
    <property type="entry name" value="Vitamin B12 ABC transporter permease BtuC"/>
    <property type="match status" value="1"/>
</dbReference>
<feature type="transmembrane region" description="Helical" evidence="8">
    <location>
        <begin position="74"/>
        <end position="91"/>
    </location>
</feature>
<dbReference type="InterPro" id="IPR037294">
    <property type="entry name" value="ABC_BtuC-like"/>
</dbReference>
<dbReference type="GO" id="GO:0005886">
    <property type="term" value="C:plasma membrane"/>
    <property type="evidence" value="ECO:0007669"/>
    <property type="project" value="UniProtKB-SubCell"/>
</dbReference>
<evidence type="ECO:0000256" key="3">
    <source>
        <dbReference type="ARBA" id="ARBA00022448"/>
    </source>
</evidence>
<feature type="transmembrane region" description="Helical" evidence="8">
    <location>
        <begin position="103"/>
        <end position="123"/>
    </location>
</feature>
<proteinExistence type="inferred from homology"/>
<feature type="transmembrane region" description="Helical" evidence="8">
    <location>
        <begin position="160"/>
        <end position="180"/>
    </location>
</feature>
<comment type="similarity">
    <text evidence="2">Belongs to the binding-protein-dependent transport system permease family. FecCD subfamily.</text>
</comment>
<gene>
    <name evidence="9" type="ORF">SAMN05444358_10297</name>
</gene>
<dbReference type="Proteomes" id="UP000183400">
    <property type="component" value="Unassembled WGS sequence"/>
</dbReference>
<comment type="subcellular location">
    <subcellularLocation>
        <location evidence="1">Cell membrane</location>
        <topology evidence="1">Multi-pass membrane protein</topology>
    </subcellularLocation>
</comment>
<protein>
    <submittedName>
        <fullName evidence="9">Iron complex transport system permease protein</fullName>
    </submittedName>
</protein>
<feature type="transmembrane region" description="Helical" evidence="8">
    <location>
        <begin position="316"/>
        <end position="335"/>
    </location>
</feature>
<reference evidence="10" key="1">
    <citation type="submission" date="2016-10" db="EMBL/GenBank/DDBJ databases">
        <authorList>
            <person name="Varghese N."/>
            <person name="Submissions S."/>
        </authorList>
    </citation>
    <scope>NUCLEOTIDE SEQUENCE [LARGE SCALE GENOMIC DNA]</scope>
    <source>
        <strain evidence="10">DSM 27839</strain>
    </source>
</reference>
<dbReference type="SUPFAM" id="SSF81345">
    <property type="entry name" value="ABC transporter involved in vitamin B12 uptake, BtuC"/>
    <property type="match status" value="1"/>
</dbReference>